<dbReference type="EMBL" id="JH993099">
    <property type="protein sequence ID" value="EKX34973.1"/>
    <property type="molecule type" value="Genomic_DNA"/>
</dbReference>
<name>L1IFG0_GUITC</name>
<feature type="region of interest" description="Disordered" evidence="1">
    <location>
        <begin position="87"/>
        <end position="184"/>
    </location>
</feature>
<feature type="compositionally biased region" description="Basic and acidic residues" evidence="1">
    <location>
        <begin position="112"/>
        <end position="135"/>
    </location>
</feature>
<dbReference type="AlphaFoldDB" id="L1IFG0"/>
<gene>
    <name evidence="2" type="ORF">GUITHDRAFT_118814</name>
</gene>
<dbReference type="RefSeq" id="XP_005821953.1">
    <property type="nucleotide sequence ID" value="XM_005821896.1"/>
</dbReference>
<organism evidence="2">
    <name type="scientific">Guillardia theta (strain CCMP2712)</name>
    <name type="common">Cryptophyte</name>
    <dbReference type="NCBI Taxonomy" id="905079"/>
    <lineage>
        <taxon>Eukaryota</taxon>
        <taxon>Cryptophyceae</taxon>
        <taxon>Pyrenomonadales</taxon>
        <taxon>Geminigeraceae</taxon>
        <taxon>Guillardia</taxon>
    </lineage>
</organism>
<reference evidence="4" key="2">
    <citation type="submission" date="2012-11" db="EMBL/GenBank/DDBJ databases">
        <authorList>
            <person name="Kuo A."/>
            <person name="Curtis B.A."/>
            <person name="Tanifuji G."/>
            <person name="Burki F."/>
            <person name="Gruber A."/>
            <person name="Irimia M."/>
            <person name="Maruyama S."/>
            <person name="Arias M.C."/>
            <person name="Ball S.G."/>
            <person name="Gile G.H."/>
            <person name="Hirakawa Y."/>
            <person name="Hopkins J.F."/>
            <person name="Rensing S.A."/>
            <person name="Schmutz J."/>
            <person name="Symeonidi A."/>
            <person name="Elias M."/>
            <person name="Eveleigh R.J."/>
            <person name="Herman E.K."/>
            <person name="Klute M.J."/>
            <person name="Nakayama T."/>
            <person name="Obornik M."/>
            <person name="Reyes-Prieto A."/>
            <person name="Armbrust E.V."/>
            <person name="Aves S.J."/>
            <person name="Beiko R.G."/>
            <person name="Coutinho P."/>
            <person name="Dacks J.B."/>
            <person name="Durnford D.G."/>
            <person name="Fast N.M."/>
            <person name="Green B.R."/>
            <person name="Grisdale C."/>
            <person name="Hempe F."/>
            <person name="Henrissat B."/>
            <person name="Hoppner M.P."/>
            <person name="Ishida K.-I."/>
            <person name="Kim E."/>
            <person name="Koreny L."/>
            <person name="Kroth P.G."/>
            <person name="Liu Y."/>
            <person name="Malik S.-B."/>
            <person name="Maier U.G."/>
            <person name="McRose D."/>
            <person name="Mock T."/>
            <person name="Neilson J.A."/>
            <person name="Onodera N.T."/>
            <person name="Poole A.M."/>
            <person name="Pritham E.J."/>
            <person name="Richards T.A."/>
            <person name="Rocap G."/>
            <person name="Roy S.W."/>
            <person name="Sarai C."/>
            <person name="Schaack S."/>
            <person name="Shirato S."/>
            <person name="Slamovits C.H."/>
            <person name="Spencer D.F."/>
            <person name="Suzuki S."/>
            <person name="Worden A.Z."/>
            <person name="Zauner S."/>
            <person name="Barry K."/>
            <person name="Bell C."/>
            <person name="Bharti A.K."/>
            <person name="Crow J.A."/>
            <person name="Grimwood J."/>
            <person name="Kramer R."/>
            <person name="Lindquist E."/>
            <person name="Lucas S."/>
            <person name="Salamov A."/>
            <person name="McFadden G.I."/>
            <person name="Lane C.E."/>
            <person name="Keeling P.J."/>
            <person name="Gray M.W."/>
            <person name="Grigoriev I.V."/>
            <person name="Archibald J.M."/>
        </authorList>
    </citation>
    <scope>NUCLEOTIDE SEQUENCE</scope>
    <source>
        <strain evidence="4">CCMP2712</strain>
    </source>
</reference>
<protein>
    <submittedName>
        <fullName evidence="2 3">Uncharacterized protein</fullName>
    </submittedName>
</protein>
<feature type="compositionally biased region" description="Polar residues" evidence="1">
    <location>
        <begin position="137"/>
        <end position="146"/>
    </location>
</feature>
<dbReference type="EnsemblProtists" id="EKX34973">
    <property type="protein sequence ID" value="EKX34973"/>
    <property type="gene ID" value="GUITHDRAFT_118814"/>
</dbReference>
<feature type="compositionally biased region" description="Basic and acidic residues" evidence="1">
    <location>
        <begin position="174"/>
        <end position="184"/>
    </location>
</feature>
<dbReference type="KEGG" id="gtt:GUITHDRAFT_118814"/>
<dbReference type="PaxDb" id="55529-EKX34973"/>
<reference evidence="3" key="3">
    <citation type="submission" date="2016-03" db="UniProtKB">
        <authorList>
            <consortium name="EnsemblProtists"/>
        </authorList>
    </citation>
    <scope>IDENTIFICATION</scope>
</reference>
<keyword evidence="4" id="KW-1185">Reference proteome</keyword>
<proteinExistence type="predicted"/>
<dbReference type="Proteomes" id="UP000011087">
    <property type="component" value="Unassembled WGS sequence"/>
</dbReference>
<evidence type="ECO:0000256" key="1">
    <source>
        <dbReference type="SAM" id="MobiDB-lite"/>
    </source>
</evidence>
<accession>L1IFG0</accession>
<sequence length="184" mass="20763">MSDELNLSNQIECASSKFRPRILTSDLAYKIYREKDLDSLDDASLSRKSADVASKYGTSAKTVRDIWSKRTWTGATEALWSAEEVLEHAKREKRGPGRPLGARDSRPRKKRPYFDEQTAPHEQHHASSPRADARLEVSSNARSLTQEEAGGRDSESEAGVTNSMRFFTEITPESIERAFQEDLD</sequence>
<dbReference type="GeneID" id="17291743"/>
<reference evidence="2 4" key="1">
    <citation type="journal article" date="2012" name="Nature">
        <title>Algal genomes reveal evolutionary mosaicism and the fate of nucleomorphs.</title>
        <authorList>
            <consortium name="DOE Joint Genome Institute"/>
            <person name="Curtis B.A."/>
            <person name="Tanifuji G."/>
            <person name="Burki F."/>
            <person name="Gruber A."/>
            <person name="Irimia M."/>
            <person name="Maruyama S."/>
            <person name="Arias M.C."/>
            <person name="Ball S.G."/>
            <person name="Gile G.H."/>
            <person name="Hirakawa Y."/>
            <person name="Hopkins J.F."/>
            <person name="Kuo A."/>
            <person name="Rensing S.A."/>
            <person name="Schmutz J."/>
            <person name="Symeonidi A."/>
            <person name="Elias M."/>
            <person name="Eveleigh R.J."/>
            <person name="Herman E.K."/>
            <person name="Klute M.J."/>
            <person name="Nakayama T."/>
            <person name="Obornik M."/>
            <person name="Reyes-Prieto A."/>
            <person name="Armbrust E.V."/>
            <person name="Aves S.J."/>
            <person name="Beiko R.G."/>
            <person name="Coutinho P."/>
            <person name="Dacks J.B."/>
            <person name="Durnford D.G."/>
            <person name="Fast N.M."/>
            <person name="Green B.R."/>
            <person name="Grisdale C.J."/>
            <person name="Hempel F."/>
            <person name="Henrissat B."/>
            <person name="Hoppner M.P."/>
            <person name="Ishida K."/>
            <person name="Kim E."/>
            <person name="Koreny L."/>
            <person name="Kroth P.G."/>
            <person name="Liu Y."/>
            <person name="Malik S.B."/>
            <person name="Maier U.G."/>
            <person name="McRose D."/>
            <person name="Mock T."/>
            <person name="Neilson J.A."/>
            <person name="Onodera N.T."/>
            <person name="Poole A.M."/>
            <person name="Pritham E.J."/>
            <person name="Richards T.A."/>
            <person name="Rocap G."/>
            <person name="Roy S.W."/>
            <person name="Sarai C."/>
            <person name="Schaack S."/>
            <person name="Shirato S."/>
            <person name="Slamovits C.H."/>
            <person name="Spencer D.F."/>
            <person name="Suzuki S."/>
            <person name="Worden A.Z."/>
            <person name="Zauner S."/>
            <person name="Barry K."/>
            <person name="Bell C."/>
            <person name="Bharti A.K."/>
            <person name="Crow J.A."/>
            <person name="Grimwood J."/>
            <person name="Kramer R."/>
            <person name="Lindquist E."/>
            <person name="Lucas S."/>
            <person name="Salamov A."/>
            <person name="McFadden G.I."/>
            <person name="Lane C.E."/>
            <person name="Keeling P.J."/>
            <person name="Gray M.W."/>
            <person name="Grigoriev I.V."/>
            <person name="Archibald J.M."/>
        </authorList>
    </citation>
    <scope>NUCLEOTIDE SEQUENCE</scope>
    <source>
        <strain evidence="2 4">CCMP2712</strain>
    </source>
</reference>
<evidence type="ECO:0000313" key="3">
    <source>
        <dbReference type="EnsemblProtists" id="EKX34973"/>
    </source>
</evidence>
<evidence type="ECO:0000313" key="2">
    <source>
        <dbReference type="EMBL" id="EKX34973.1"/>
    </source>
</evidence>
<evidence type="ECO:0000313" key="4">
    <source>
        <dbReference type="Proteomes" id="UP000011087"/>
    </source>
</evidence>
<dbReference type="HOGENOM" id="CLU_1470861_0_0_1"/>